<dbReference type="InterPro" id="IPR050490">
    <property type="entry name" value="Bact_solute-bd_prot1"/>
</dbReference>
<dbReference type="PANTHER" id="PTHR43649">
    <property type="entry name" value="ARABINOSE-BINDING PROTEIN-RELATED"/>
    <property type="match status" value="1"/>
</dbReference>
<evidence type="ECO:0000313" key="1">
    <source>
        <dbReference type="EMBL" id="TNJ67733.1"/>
    </source>
</evidence>
<dbReference type="Proteomes" id="UP000307943">
    <property type="component" value="Unassembled WGS sequence"/>
</dbReference>
<comment type="caution">
    <text evidence="1">The sequence shown here is derived from an EMBL/GenBank/DDBJ whole genome shotgun (WGS) entry which is preliminary data.</text>
</comment>
<gene>
    <name evidence="1" type="ORF">FE784_02965</name>
</gene>
<sequence>MRTNKIKFISILTSNRKDHCIFVRYNESGNKFCDLLLPMAERLIHDHLSEGKRFPLSSGVSVRKSCFLKKEGYMLSKKRLFAVSVSLVLLGTACSGTNGQSSPQPAQTKAAGKEPVELVLYSTAATSDEEVKQKLSDPIEKKFPNVKIKYIKKGNGTNINELIAAGQTIDLYFESVNFFNTVTTYQLAYDMTELIKKHGIDLSAFENTMIDYARSMSNNGIYGLPVWTENVILFYNKDLFDKFGVAYPKNGMTWDELTELARKMTRNDGGKQYMGFAASPSHMLRANQYALTMLDPKTDKAIINTEPKWKQLFQTYFMNTSDDTGYRNVMTSVLKNKLPYKDPILKDQSLAMLAYLSQLDWAASGPGGMNWDIAALPTFKELPNVGSSAYPFYWGVTAQSKYKDEGAEVIKFLTSKEYQTSQARSGTMTTLRDDAVKKQLAQDSKHKDKNISAIFYNQYAPMPKKSAFEGDAQKSYEDAVHEAALGSADINTLFRKIEDGANKAVDEAKVKK</sequence>
<dbReference type="AlphaFoldDB" id="A0A5C4TF50"/>
<dbReference type="SUPFAM" id="SSF53850">
    <property type="entry name" value="Periplasmic binding protein-like II"/>
    <property type="match status" value="1"/>
</dbReference>
<keyword evidence="2" id="KW-1185">Reference proteome</keyword>
<dbReference type="Gene3D" id="3.40.190.10">
    <property type="entry name" value="Periplasmic binding protein-like II"/>
    <property type="match status" value="1"/>
</dbReference>
<dbReference type="OrthoDB" id="2509117at2"/>
<evidence type="ECO:0000313" key="2">
    <source>
        <dbReference type="Proteomes" id="UP000307943"/>
    </source>
</evidence>
<accession>A0A5C4TF50</accession>
<dbReference type="PANTHER" id="PTHR43649:SF12">
    <property type="entry name" value="DIACETYLCHITOBIOSE BINDING PROTEIN DASA"/>
    <property type="match status" value="1"/>
</dbReference>
<proteinExistence type="predicted"/>
<dbReference type="Pfam" id="PF01547">
    <property type="entry name" value="SBP_bac_1"/>
    <property type="match status" value="1"/>
</dbReference>
<dbReference type="InterPro" id="IPR006059">
    <property type="entry name" value="SBP"/>
</dbReference>
<reference evidence="1 2" key="1">
    <citation type="submission" date="2019-05" db="EMBL/GenBank/DDBJ databases">
        <title>We sequenced the genome of Paenibacillus hemerocallicola KCTC 33185 for further insight into its adaptation and study the phylogeny of Paenibacillus.</title>
        <authorList>
            <person name="Narsing Rao M.P."/>
        </authorList>
    </citation>
    <scope>NUCLEOTIDE SEQUENCE [LARGE SCALE GENOMIC DNA]</scope>
    <source>
        <strain evidence="1 2">KCTC 33185</strain>
    </source>
</reference>
<name>A0A5C4TF50_9BACL</name>
<organism evidence="1 2">
    <name type="scientific">Paenibacillus hemerocallicola</name>
    <dbReference type="NCBI Taxonomy" id="1172614"/>
    <lineage>
        <taxon>Bacteria</taxon>
        <taxon>Bacillati</taxon>
        <taxon>Bacillota</taxon>
        <taxon>Bacilli</taxon>
        <taxon>Bacillales</taxon>
        <taxon>Paenibacillaceae</taxon>
        <taxon>Paenibacillus</taxon>
    </lineage>
</organism>
<dbReference type="EMBL" id="VDCQ01000003">
    <property type="protein sequence ID" value="TNJ67733.1"/>
    <property type="molecule type" value="Genomic_DNA"/>
</dbReference>
<protein>
    <submittedName>
        <fullName evidence="1">Extracellular solute-binding protein</fullName>
    </submittedName>
</protein>